<name>A0AAX4PBV8_9CHLO</name>
<gene>
    <name evidence="1" type="ORF">HKI87_08g51670</name>
</gene>
<dbReference type="Proteomes" id="UP001472866">
    <property type="component" value="Chromosome 08"/>
</dbReference>
<evidence type="ECO:0000313" key="2">
    <source>
        <dbReference type="Proteomes" id="UP001472866"/>
    </source>
</evidence>
<reference evidence="1 2" key="1">
    <citation type="submission" date="2024-03" db="EMBL/GenBank/DDBJ databases">
        <title>Complete genome sequence of the green alga Chloropicon roscoffensis RCC1871.</title>
        <authorList>
            <person name="Lemieux C."/>
            <person name="Pombert J.-F."/>
            <person name="Otis C."/>
            <person name="Turmel M."/>
        </authorList>
    </citation>
    <scope>NUCLEOTIDE SEQUENCE [LARGE SCALE GENOMIC DNA]</scope>
    <source>
        <strain evidence="1 2">RCC1871</strain>
    </source>
</reference>
<dbReference type="AlphaFoldDB" id="A0AAX4PBV8"/>
<accession>A0AAX4PBV8</accession>
<evidence type="ECO:0000313" key="1">
    <source>
        <dbReference type="EMBL" id="WZN63618.1"/>
    </source>
</evidence>
<organism evidence="1 2">
    <name type="scientific">Chloropicon roscoffensis</name>
    <dbReference type="NCBI Taxonomy" id="1461544"/>
    <lineage>
        <taxon>Eukaryota</taxon>
        <taxon>Viridiplantae</taxon>
        <taxon>Chlorophyta</taxon>
        <taxon>Chloropicophyceae</taxon>
        <taxon>Chloropicales</taxon>
        <taxon>Chloropicaceae</taxon>
        <taxon>Chloropicon</taxon>
    </lineage>
</organism>
<protein>
    <submittedName>
        <fullName evidence="1">Uncharacterized protein</fullName>
    </submittedName>
</protein>
<dbReference type="EMBL" id="CP151508">
    <property type="protein sequence ID" value="WZN63618.1"/>
    <property type="molecule type" value="Genomic_DNA"/>
</dbReference>
<sequence>MTGGFGLRKVHFRLGPITFPIGITKTTSETGVYNKVFKRLDREGIYCRSDTVKFEDDCEKDEERVELGIADILALENGAKVRITLDRSMFAPNSRTYKRRRGSGEGSSGG</sequence>
<proteinExistence type="predicted"/>
<keyword evidence="2" id="KW-1185">Reference proteome</keyword>